<evidence type="ECO:0000313" key="3">
    <source>
        <dbReference type="EMBL" id="KAJ2684005.1"/>
    </source>
</evidence>
<proteinExistence type="predicted"/>
<organism evidence="3 4">
    <name type="scientific">Coemansia spiralis</name>
    <dbReference type="NCBI Taxonomy" id="417178"/>
    <lineage>
        <taxon>Eukaryota</taxon>
        <taxon>Fungi</taxon>
        <taxon>Fungi incertae sedis</taxon>
        <taxon>Zoopagomycota</taxon>
        <taxon>Kickxellomycotina</taxon>
        <taxon>Kickxellomycetes</taxon>
        <taxon>Kickxellales</taxon>
        <taxon>Kickxellaceae</taxon>
        <taxon>Coemansia</taxon>
    </lineage>
</organism>
<keyword evidence="1" id="KW-0472">Membrane</keyword>
<feature type="signal peptide" evidence="2">
    <location>
        <begin position="1"/>
        <end position="20"/>
    </location>
</feature>
<evidence type="ECO:0000256" key="1">
    <source>
        <dbReference type="SAM" id="Phobius"/>
    </source>
</evidence>
<dbReference type="PANTHER" id="PTHR36854">
    <property type="entry name" value="CHROMOSOME 9, WHOLE GENOME SHOTGUN SEQUENCE"/>
    <property type="match status" value="1"/>
</dbReference>
<evidence type="ECO:0000256" key="2">
    <source>
        <dbReference type="SAM" id="SignalP"/>
    </source>
</evidence>
<accession>A0A9W8L2P6</accession>
<dbReference type="Proteomes" id="UP001151516">
    <property type="component" value="Unassembled WGS sequence"/>
</dbReference>
<sequence length="141" mass="15615">MTRWTCLLLLLSIALSGALAKDVTKFCKCTCGQNSTIIELTRFALEHLPHASKPIDVGTLMPNVCMNCTRLLCGIAEPQLCEGAAVDEEIVPLCFQRDSLQDELIVVGFLLLVGGLLAWATIRDRVKPVVDRVWNQYYVAH</sequence>
<keyword evidence="1" id="KW-0812">Transmembrane</keyword>
<gene>
    <name evidence="3" type="ORF">IWW39_005176</name>
</gene>
<keyword evidence="2" id="KW-0732">Signal</keyword>
<dbReference type="PANTHER" id="PTHR36854:SF1">
    <property type="entry name" value="TRANSMEMBRANE PROTEIN"/>
    <property type="match status" value="1"/>
</dbReference>
<dbReference type="AlphaFoldDB" id="A0A9W8L2P6"/>
<dbReference type="EMBL" id="JANBTX010000242">
    <property type="protein sequence ID" value="KAJ2684005.1"/>
    <property type="molecule type" value="Genomic_DNA"/>
</dbReference>
<comment type="caution">
    <text evidence="3">The sequence shown here is derived from an EMBL/GenBank/DDBJ whole genome shotgun (WGS) entry which is preliminary data.</text>
</comment>
<dbReference type="OrthoDB" id="2142503at2759"/>
<keyword evidence="4" id="KW-1185">Reference proteome</keyword>
<reference evidence="3" key="1">
    <citation type="submission" date="2022-07" db="EMBL/GenBank/DDBJ databases">
        <title>Phylogenomic reconstructions and comparative analyses of Kickxellomycotina fungi.</title>
        <authorList>
            <person name="Reynolds N.K."/>
            <person name="Stajich J.E."/>
            <person name="Barry K."/>
            <person name="Grigoriev I.V."/>
            <person name="Crous P."/>
            <person name="Smith M.E."/>
        </authorList>
    </citation>
    <scope>NUCLEOTIDE SEQUENCE</scope>
    <source>
        <strain evidence="3">CBS 109367</strain>
    </source>
</reference>
<evidence type="ECO:0000313" key="4">
    <source>
        <dbReference type="Proteomes" id="UP001151516"/>
    </source>
</evidence>
<keyword evidence="1" id="KW-1133">Transmembrane helix</keyword>
<feature type="chain" id="PRO_5040787547" evidence="2">
    <location>
        <begin position="21"/>
        <end position="141"/>
    </location>
</feature>
<protein>
    <submittedName>
        <fullName evidence="3">Uncharacterized protein</fullName>
    </submittedName>
</protein>
<feature type="transmembrane region" description="Helical" evidence="1">
    <location>
        <begin position="104"/>
        <end position="122"/>
    </location>
</feature>
<name>A0A9W8L2P6_9FUNG</name>